<accession>A0AAD6V9H4</accession>
<dbReference type="SMART" id="SM00915">
    <property type="entry name" value="Jacalin"/>
    <property type="match status" value="1"/>
</dbReference>
<dbReference type="Gene3D" id="2.100.10.30">
    <property type="entry name" value="Jacalin-like lectin domain"/>
    <property type="match status" value="1"/>
</dbReference>
<dbReference type="InterPro" id="IPR036404">
    <property type="entry name" value="Jacalin-like_lectin_dom_sf"/>
</dbReference>
<evidence type="ECO:0000313" key="3">
    <source>
        <dbReference type="Proteomes" id="UP001219525"/>
    </source>
</evidence>
<dbReference type="Proteomes" id="UP001219525">
    <property type="component" value="Unassembled WGS sequence"/>
</dbReference>
<dbReference type="SUPFAM" id="SSF51101">
    <property type="entry name" value="Mannose-binding lectins"/>
    <property type="match status" value="1"/>
</dbReference>
<feature type="domain" description="Jacalin-type lectin" evidence="1">
    <location>
        <begin position="1"/>
        <end position="120"/>
    </location>
</feature>
<sequence length="233" mass="25394">MSFQTDEKVIRKVIVRSGAIVDGLCFEYTNGERTPWYGGQGGVQQDFELQDEEDITQVLICSNNSVVQKLSFMTSNGRQSIWFGIDGQRPDVWEFGGKALAGFSGTPGQYLNGVQALWSDRNSRVGPEVLKQLIAEAGLMSDYITSAGQQNESLIRQVAELSDELTVKLHAPAEDALAGILTLAQLVYELSGAAGAENKALVAKCKGQSVVVENVLAHSMTFWERLKECSTLV</sequence>
<comment type="caution">
    <text evidence="2">The sequence shown here is derived from an EMBL/GenBank/DDBJ whole genome shotgun (WGS) entry which is preliminary data.</text>
</comment>
<dbReference type="AlphaFoldDB" id="A0AAD6V9H4"/>
<gene>
    <name evidence="2" type="ORF">GGX14DRAFT_570256</name>
</gene>
<dbReference type="InterPro" id="IPR001229">
    <property type="entry name" value="Jacalin-like_lectin_dom"/>
</dbReference>
<keyword evidence="3" id="KW-1185">Reference proteome</keyword>
<evidence type="ECO:0000313" key="2">
    <source>
        <dbReference type="EMBL" id="KAJ7203379.1"/>
    </source>
</evidence>
<proteinExistence type="predicted"/>
<dbReference type="PROSITE" id="PS51752">
    <property type="entry name" value="JACALIN_LECTIN"/>
    <property type="match status" value="1"/>
</dbReference>
<dbReference type="EMBL" id="JARJCW010000051">
    <property type="protein sequence ID" value="KAJ7203379.1"/>
    <property type="molecule type" value="Genomic_DNA"/>
</dbReference>
<organism evidence="2 3">
    <name type="scientific">Mycena pura</name>
    <dbReference type="NCBI Taxonomy" id="153505"/>
    <lineage>
        <taxon>Eukaryota</taxon>
        <taxon>Fungi</taxon>
        <taxon>Dikarya</taxon>
        <taxon>Basidiomycota</taxon>
        <taxon>Agaricomycotina</taxon>
        <taxon>Agaricomycetes</taxon>
        <taxon>Agaricomycetidae</taxon>
        <taxon>Agaricales</taxon>
        <taxon>Marasmiineae</taxon>
        <taxon>Mycenaceae</taxon>
        <taxon>Mycena</taxon>
    </lineage>
</organism>
<reference evidence="2" key="1">
    <citation type="submission" date="2023-03" db="EMBL/GenBank/DDBJ databases">
        <title>Massive genome expansion in bonnet fungi (Mycena s.s.) driven by repeated elements and novel gene families across ecological guilds.</title>
        <authorList>
            <consortium name="Lawrence Berkeley National Laboratory"/>
            <person name="Harder C.B."/>
            <person name="Miyauchi S."/>
            <person name="Viragh M."/>
            <person name="Kuo A."/>
            <person name="Thoen E."/>
            <person name="Andreopoulos B."/>
            <person name="Lu D."/>
            <person name="Skrede I."/>
            <person name="Drula E."/>
            <person name="Henrissat B."/>
            <person name="Morin E."/>
            <person name="Kohler A."/>
            <person name="Barry K."/>
            <person name="LaButti K."/>
            <person name="Morin E."/>
            <person name="Salamov A."/>
            <person name="Lipzen A."/>
            <person name="Mereny Z."/>
            <person name="Hegedus B."/>
            <person name="Baldrian P."/>
            <person name="Stursova M."/>
            <person name="Weitz H."/>
            <person name="Taylor A."/>
            <person name="Grigoriev I.V."/>
            <person name="Nagy L.G."/>
            <person name="Martin F."/>
            <person name="Kauserud H."/>
        </authorList>
    </citation>
    <scope>NUCLEOTIDE SEQUENCE</scope>
    <source>
        <strain evidence="2">9144</strain>
    </source>
</reference>
<dbReference type="Pfam" id="PF01419">
    <property type="entry name" value="Jacalin"/>
    <property type="match status" value="1"/>
</dbReference>
<evidence type="ECO:0000259" key="1">
    <source>
        <dbReference type="PROSITE" id="PS51752"/>
    </source>
</evidence>
<name>A0AAD6V9H4_9AGAR</name>
<protein>
    <submittedName>
        <fullName evidence="2">Jacalin-like lectin domain-containing protein</fullName>
    </submittedName>
</protein>